<accession>A0A913IDK8</accession>
<dbReference type="Proteomes" id="UP000035681">
    <property type="component" value="Unplaced"/>
</dbReference>
<protein>
    <submittedName>
        <fullName evidence="2">Adaptin_N domain-containing protein</fullName>
    </submittedName>
    <submittedName>
        <fullName evidence="3">Non-specific serine/threonine protein kinase</fullName>
    </submittedName>
</protein>
<evidence type="ECO:0000313" key="1">
    <source>
        <dbReference type="Proteomes" id="UP000035681"/>
    </source>
</evidence>
<dbReference type="InterPro" id="IPR048413">
    <property type="entry name" value="Htt_C-HEAT_rpt"/>
</dbReference>
<dbReference type="WBParaSite" id="TCONS_00013224.p1">
    <property type="protein sequence ID" value="TCONS_00013224.p1"/>
    <property type="gene ID" value="XLOC_009032"/>
</dbReference>
<organism evidence="2">
    <name type="scientific">Strongyloides stercoralis</name>
    <name type="common">Threadworm</name>
    <dbReference type="NCBI Taxonomy" id="6248"/>
    <lineage>
        <taxon>Eukaryota</taxon>
        <taxon>Metazoa</taxon>
        <taxon>Ecdysozoa</taxon>
        <taxon>Nematoda</taxon>
        <taxon>Chromadorea</taxon>
        <taxon>Rhabditida</taxon>
        <taxon>Tylenchina</taxon>
        <taxon>Panagrolaimomorpha</taxon>
        <taxon>Strongyloidoidea</taxon>
        <taxon>Strongyloididae</taxon>
        <taxon>Strongyloides</taxon>
    </lineage>
</organism>
<reference evidence="2" key="1">
    <citation type="submission" date="2022-10" db="UniProtKB">
        <authorList>
            <consortium name="WormBaseParasite"/>
        </authorList>
    </citation>
    <scope>IDENTIFICATION</scope>
</reference>
<dbReference type="WBParaSite" id="SSTP_0001226300.1">
    <property type="protein sequence ID" value="SSTP_0001226300.1"/>
    <property type="gene ID" value="SSTP_0001226300"/>
</dbReference>
<keyword evidence="1" id="KW-1185">Reference proteome</keyword>
<proteinExistence type="predicted"/>
<dbReference type="Pfam" id="PF20927">
    <property type="entry name" value="Htt_C-HEAT"/>
    <property type="match status" value="1"/>
</dbReference>
<evidence type="ECO:0000313" key="2">
    <source>
        <dbReference type="WBParaSite" id="SSTP_0001226300.1"/>
    </source>
</evidence>
<dbReference type="PANTHER" id="PTHR10170:SF10">
    <property type="entry name" value="HUNTINGTIN"/>
    <property type="match status" value="1"/>
</dbReference>
<name>A0A913IDK8_STRER</name>
<dbReference type="AlphaFoldDB" id="A0A913IDK8"/>
<evidence type="ECO:0000313" key="3">
    <source>
        <dbReference type="WBParaSite" id="TCONS_00013224.p1"/>
    </source>
</evidence>
<sequence>MDKLKKIRSDLTSTLSYDEIKGSIFNKSLNNQELLKLLNDLKDIIYANHYNELYRPNSKQFKELLKHFEILTVLLNVNEYSIQVAASKCLDSILISCSISNPQRIIYALLKEFDRNRGTKSMEYILNRLVYFFKDIKLSVLKRQSKGIIDIIINLVEKRDQRIGDALVVFMKTFVQYCKKCKIPDIGVRFIQLAATMEEIIFDGDQTTRQMLQIIEHIYNDVDFIDDVIHEVIKKAITIDEYKITEQIGIILILKHCWKKISDDDTVYLKLKCSMENIIMLIGSESNSLSLSVLEFLLKVIKCSKNIRSILDVKINENGYVKEMDYINDPLQNDNNKRDDTSEDEWVPRKYFSLSNKTSSEVLTIIFDKIFSYYLSTSKDNIKIAHQIIAVGIINGIIELESSLIKSVMNIVNINYIRNVTDNSFQKVLLSMVLKCYYNGTNLILPLEVKLFLFELLHSDKVTVKNIALTCLMPYTNKIIYDTQLLEKIVNCYEKCNVNENFVFKKCCIQLMSSIPWQYSPTYVAEIQSKNRKIFANFLLSKDKKVVLECQNNLYKFLKNGNNNINGSDVFEIEIPKSLLSPYQNNFSKTMNLPKYFDFIVKPLNSNIATNLLLLLEEVIDCYHELMINSEDRLYLALLCIMRIAPIPQWKDVWIPFLIGKSQANNCILSLINEHIFYEQTQLSQLSDNIELSTYILAGISETDFYECFITGTKFNFDTKSTIGQIMKNEDACNISLKTMNLYYTAITAAATNKQLIKQAVFDMNFDISTVTTSSNSKINPQFQKLNDISRFIGHGIRTKLKTTFFDSQNETTLLKNFFGAYENYCTSLDDESRQKFLNPLFKAIDYMNCYLELASLDNLIYIMGELLMYLKIFMSVCPLECITLTHQILKTMFSKNAGSMKLTEFHPPIDYFGFNFLDEEGIYIDQPKNKFSIFGMSAQKEGILEWNHYDDLGFLNVNLFESQSKEDILEISNKYLRSLDVIFTKALQLFLITEDIHFRGSVISLMNQLDQVGLDYNQADKGLAVYNSILRYCEKEYVWCSEISQPILVFLTHRTIFNWKIKKVFLKIMNPFIKIAENKTDLKTISDFLTLLPLLPLPDSFDLMMFTRQQWRLDKWLSIKPIDTLHVMAKFGPLRSYLSNEAFKDLVNHFKTAFEKCIKDDLIQLSDKFIISSIAVIKNLWTDDMEEWLLMMMLKLTSEKKWYFVSIFVYSFIWFGNEQNIIDMTLLQTAVEELVTIINDGLQNMILKIKDGLMSFEKTKEIDFSFSIILYSLNGTFASQKKVFFVNNILKQIKCPTKEDNDILSVYTPKIHYLLFLYFYDTLKMKNLTLTEQKIFIDKFQSLNSSTNFKKLTNILTKKNKCQSPTVELNNKTKNYIFDDEDNIEKFQFANIKDINVNELEVIFLTFKYLNQTSIDSFYIQFTNILDIGKIKIIINIGISVLLDDVKLERNEKSKLLLIQFVTLIWKVFIKNLDELNSNDIIHCLYEFGKVLYVYPVLVKKCMYFDIESIKIIISHFHSFVIGKNYLNNIFFESLTFFFASPDVMNEFENTYFSLEHSPYLALGLLVNKLQSTNINKIDINILIECQDPELQNLEYNVKLAFIIATNCFNTFKKLDEEGQLTEVEKKAIKSLLRCSVMYEFSLVPTTSKICNFEPKVILTKEKIVFKSISIHMLNSIDIVTDFSSRISWLGWKERRQFEDFWMSLFGVLSSTPCGEELEQGSKEQIQEQLASSTVAIDSLTNNLLQCFLFPAQGNTIISKYPIKSPILNINKEESSFSKECNYIIDILWNKTYSLMDDDDYVETYDFCQVTLYHIWVITNILEKGDIKNESIDNNITSDEVDITLPRSISNYMLNMADDLDTNSSLKALLDNFSHWFSKGSDNMPLNLLTATIRSIVLLSDLFDDVSTYRSIYNQLKPLFEIEEYKSTPIGGYIIYYILKYFSIVGIENFDETQNENETIQFIINIVEKELQSKCLFTKHCIYSGTIFLCQSYTTDKLSSLIEIISDNLYREVTNVIFNKLPEFYQERVFQMIFSIHNIGLETKMLTENNIIKIVLSTFNDKNKSFKVLYKITKLTMLLISHNSSLSKTLMNNLHLFISKIDKNIHFEKVKCSLCLFSKAICKILDNTQFTTELVIKLQNVVEIILVYICNLNDANDISILGNGIFELSWLLPDKNMVLDLLIDQIVTSIDNTISLKILLKLVGKLFDRLYLENTTSDAHNILLLVVSTMSKIKLIEEFDKSIYVMRCLFCAGNPNENIRSQIYWNVLNIQNVSPSYKKYLFTSILKALDDVKIDKTFLINSMKRVIKDNSEEGIEINRLHAFL</sequence>
<dbReference type="Pfam" id="PF20926">
    <property type="entry name" value="Htt_N-HEAT_1"/>
    <property type="match status" value="1"/>
</dbReference>
<dbReference type="GO" id="GO:0005737">
    <property type="term" value="C:cytoplasm"/>
    <property type="evidence" value="ECO:0007669"/>
    <property type="project" value="TreeGrafter"/>
</dbReference>
<dbReference type="InterPro" id="IPR048411">
    <property type="entry name" value="Htt_N_HEAT_rpt-1"/>
</dbReference>
<dbReference type="PANTHER" id="PTHR10170">
    <property type="entry name" value="HUNTINGTON DISEASE PROTEIN"/>
    <property type="match status" value="1"/>
</dbReference>
<dbReference type="InterPro" id="IPR028426">
    <property type="entry name" value="Huntingtin_fam"/>
</dbReference>